<name>A0A9D4K4H1_DREPO</name>
<evidence type="ECO:0000313" key="3">
    <source>
        <dbReference type="EMBL" id="KAH3832863.1"/>
    </source>
</evidence>
<evidence type="ECO:0000256" key="1">
    <source>
        <dbReference type="SAM" id="MobiDB-lite"/>
    </source>
</evidence>
<dbReference type="EMBL" id="JAIWYP010000004">
    <property type="protein sequence ID" value="KAH3832863.1"/>
    <property type="molecule type" value="Genomic_DNA"/>
</dbReference>
<gene>
    <name evidence="3" type="ORF">DPMN_106159</name>
</gene>
<organism evidence="3 4">
    <name type="scientific">Dreissena polymorpha</name>
    <name type="common">Zebra mussel</name>
    <name type="synonym">Mytilus polymorpha</name>
    <dbReference type="NCBI Taxonomy" id="45954"/>
    <lineage>
        <taxon>Eukaryota</taxon>
        <taxon>Metazoa</taxon>
        <taxon>Spiralia</taxon>
        <taxon>Lophotrochozoa</taxon>
        <taxon>Mollusca</taxon>
        <taxon>Bivalvia</taxon>
        <taxon>Autobranchia</taxon>
        <taxon>Heteroconchia</taxon>
        <taxon>Euheterodonta</taxon>
        <taxon>Imparidentia</taxon>
        <taxon>Neoheterodontei</taxon>
        <taxon>Myida</taxon>
        <taxon>Dreissenoidea</taxon>
        <taxon>Dreissenidae</taxon>
        <taxon>Dreissena</taxon>
    </lineage>
</organism>
<protein>
    <recommendedName>
        <fullName evidence="5">Secreted protein</fullName>
    </recommendedName>
</protein>
<dbReference type="AlphaFoldDB" id="A0A9D4K4H1"/>
<evidence type="ECO:0008006" key="5">
    <source>
        <dbReference type="Google" id="ProtNLM"/>
    </source>
</evidence>
<keyword evidence="4" id="KW-1185">Reference proteome</keyword>
<feature type="region of interest" description="Disordered" evidence="1">
    <location>
        <begin position="37"/>
        <end position="62"/>
    </location>
</feature>
<evidence type="ECO:0000256" key="2">
    <source>
        <dbReference type="SAM" id="SignalP"/>
    </source>
</evidence>
<sequence length="62" mass="7081">MLFGCLELGWVIFVVHIRVGTCYIRLQQSDKDNDQTNIALPMCPQAKTRDESSQRGNNVRTL</sequence>
<comment type="caution">
    <text evidence="3">The sequence shown here is derived from an EMBL/GenBank/DDBJ whole genome shotgun (WGS) entry which is preliminary data.</text>
</comment>
<proteinExistence type="predicted"/>
<dbReference type="Proteomes" id="UP000828390">
    <property type="component" value="Unassembled WGS sequence"/>
</dbReference>
<feature type="signal peptide" evidence="2">
    <location>
        <begin position="1"/>
        <end position="22"/>
    </location>
</feature>
<reference evidence="3" key="1">
    <citation type="journal article" date="2019" name="bioRxiv">
        <title>The Genome of the Zebra Mussel, Dreissena polymorpha: A Resource for Invasive Species Research.</title>
        <authorList>
            <person name="McCartney M.A."/>
            <person name="Auch B."/>
            <person name="Kono T."/>
            <person name="Mallez S."/>
            <person name="Zhang Y."/>
            <person name="Obille A."/>
            <person name="Becker A."/>
            <person name="Abrahante J.E."/>
            <person name="Garbe J."/>
            <person name="Badalamenti J.P."/>
            <person name="Herman A."/>
            <person name="Mangelson H."/>
            <person name="Liachko I."/>
            <person name="Sullivan S."/>
            <person name="Sone E.D."/>
            <person name="Koren S."/>
            <person name="Silverstein K.A.T."/>
            <person name="Beckman K.B."/>
            <person name="Gohl D.M."/>
        </authorList>
    </citation>
    <scope>NUCLEOTIDE SEQUENCE</scope>
    <source>
        <strain evidence="3">Duluth1</strain>
        <tissue evidence="3">Whole animal</tissue>
    </source>
</reference>
<reference evidence="3" key="2">
    <citation type="submission" date="2020-11" db="EMBL/GenBank/DDBJ databases">
        <authorList>
            <person name="McCartney M.A."/>
            <person name="Auch B."/>
            <person name="Kono T."/>
            <person name="Mallez S."/>
            <person name="Becker A."/>
            <person name="Gohl D.M."/>
            <person name="Silverstein K.A.T."/>
            <person name="Koren S."/>
            <person name="Bechman K.B."/>
            <person name="Herman A."/>
            <person name="Abrahante J.E."/>
            <person name="Garbe J."/>
        </authorList>
    </citation>
    <scope>NUCLEOTIDE SEQUENCE</scope>
    <source>
        <strain evidence="3">Duluth1</strain>
        <tissue evidence="3">Whole animal</tissue>
    </source>
</reference>
<accession>A0A9D4K4H1</accession>
<keyword evidence="2" id="KW-0732">Signal</keyword>
<evidence type="ECO:0000313" key="4">
    <source>
        <dbReference type="Proteomes" id="UP000828390"/>
    </source>
</evidence>
<feature type="chain" id="PRO_5039461091" description="Secreted protein" evidence="2">
    <location>
        <begin position="23"/>
        <end position="62"/>
    </location>
</feature>